<organism evidence="3 4">
    <name type="scientific">Brevundimonas subvibrioides</name>
    <dbReference type="NCBI Taxonomy" id="74313"/>
    <lineage>
        <taxon>Bacteria</taxon>
        <taxon>Pseudomonadati</taxon>
        <taxon>Pseudomonadota</taxon>
        <taxon>Alphaproteobacteria</taxon>
        <taxon>Caulobacterales</taxon>
        <taxon>Caulobacteraceae</taxon>
        <taxon>Brevundimonas</taxon>
    </lineage>
</organism>
<sequence>MTFKTLLVAVDQGVDSDARVRLACDLAAGLDAHLIGACGVALSVPPADDLYTGGAMFGEAFTLLRDLAEAEVRGALTRFHELVGSRRGRTEWRGRLGLPADVVAHEARAADLVILGRRSSRAPTHAIDPADVLMAVGRPVLVVPPEREREREPTGWPAVVAWKDSREAQRAAASALPLLSRASTVHVLEIAGEDTAEQAAARTDDVVAWLGRHGISAEAHVSPPGKTTAARNILGFAASHQAGLIVCGGYGHARLREWALGGVTSELLASAPVCVLLTH</sequence>
<dbReference type="Pfam" id="PF00582">
    <property type="entry name" value="Usp"/>
    <property type="match status" value="1"/>
</dbReference>
<proteinExistence type="inferred from homology"/>
<dbReference type="PANTHER" id="PTHR46268:SF15">
    <property type="entry name" value="UNIVERSAL STRESS PROTEIN HP_0031"/>
    <property type="match status" value="1"/>
</dbReference>
<protein>
    <recommendedName>
        <fullName evidence="2">UspA domain-containing protein</fullName>
    </recommendedName>
</protein>
<dbReference type="EMBL" id="NCEQ01000017">
    <property type="protein sequence ID" value="OYX55046.1"/>
    <property type="molecule type" value="Genomic_DNA"/>
</dbReference>
<dbReference type="InterPro" id="IPR006016">
    <property type="entry name" value="UspA"/>
</dbReference>
<comment type="similarity">
    <text evidence="1">Belongs to the universal stress protein A family.</text>
</comment>
<accession>A0A258HDU3</accession>
<comment type="caution">
    <text evidence="3">The sequence shown here is derived from an EMBL/GenBank/DDBJ whole genome shotgun (WGS) entry which is preliminary data.</text>
</comment>
<dbReference type="Gene3D" id="3.40.50.12370">
    <property type="match status" value="1"/>
</dbReference>
<dbReference type="CDD" id="cd00293">
    <property type="entry name" value="USP-like"/>
    <property type="match status" value="1"/>
</dbReference>
<name>A0A258HDU3_9CAUL</name>
<gene>
    <name evidence="3" type="ORF">B7Y86_14670</name>
</gene>
<feature type="domain" description="UspA" evidence="2">
    <location>
        <begin position="3"/>
        <end position="126"/>
    </location>
</feature>
<dbReference type="AlphaFoldDB" id="A0A258HDU3"/>
<reference evidence="3 4" key="1">
    <citation type="submission" date="2017-03" db="EMBL/GenBank/DDBJ databases">
        <title>Lifting the veil on microbial sulfur biogeochemistry in mining wastewaters.</title>
        <authorList>
            <person name="Kantor R.S."/>
            <person name="Colenbrander Nelson T."/>
            <person name="Marshall S."/>
            <person name="Bennett D."/>
            <person name="Apte S."/>
            <person name="Camacho D."/>
            <person name="Thomas B.C."/>
            <person name="Warren L.A."/>
            <person name="Banfield J.F."/>
        </authorList>
    </citation>
    <scope>NUCLEOTIDE SEQUENCE [LARGE SCALE GENOMIC DNA]</scope>
    <source>
        <strain evidence="3">32-68-21</strain>
    </source>
</reference>
<evidence type="ECO:0000256" key="1">
    <source>
        <dbReference type="ARBA" id="ARBA00008791"/>
    </source>
</evidence>
<evidence type="ECO:0000313" key="3">
    <source>
        <dbReference type="EMBL" id="OYX55046.1"/>
    </source>
</evidence>
<dbReference type="SUPFAM" id="SSF52402">
    <property type="entry name" value="Adenine nucleotide alpha hydrolases-like"/>
    <property type="match status" value="2"/>
</dbReference>
<dbReference type="Proteomes" id="UP000216147">
    <property type="component" value="Unassembled WGS sequence"/>
</dbReference>
<evidence type="ECO:0000313" key="4">
    <source>
        <dbReference type="Proteomes" id="UP000216147"/>
    </source>
</evidence>
<dbReference type="PANTHER" id="PTHR46268">
    <property type="entry name" value="STRESS RESPONSE PROTEIN NHAX"/>
    <property type="match status" value="1"/>
</dbReference>
<evidence type="ECO:0000259" key="2">
    <source>
        <dbReference type="Pfam" id="PF00582"/>
    </source>
</evidence>